<evidence type="ECO:0000313" key="2">
    <source>
        <dbReference type="Proteomes" id="UP000824881"/>
    </source>
</evidence>
<keyword evidence="2" id="KW-1185">Reference proteome</keyword>
<comment type="caution">
    <text evidence="1">The sequence shown here is derived from an EMBL/GenBank/DDBJ whole genome shotgun (WGS) entry which is preliminary data.</text>
</comment>
<reference evidence="1 2" key="1">
    <citation type="journal article" date="2021" name="Appl. Environ. Microbiol.">
        <title>Genetic linkage and physical mapping for an oyster mushroom Pleurotus cornucopiae and QTL analysis for the trait cap color.</title>
        <authorList>
            <person name="Zhang Y."/>
            <person name="Gao W."/>
            <person name="Sonnenberg A."/>
            <person name="Chen Q."/>
            <person name="Zhang J."/>
            <person name="Huang C."/>
        </authorList>
    </citation>
    <scope>NUCLEOTIDE SEQUENCE [LARGE SCALE GENOMIC DNA]</scope>
    <source>
        <strain evidence="1">CCMSSC00406</strain>
    </source>
</reference>
<protein>
    <submittedName>
        <fullName evidence="1">Uncharacterized protein</fullName>
    </submittedName>
</protein>
<dbReference type="EMBL" id="WQMT02000005">
    <property type="protein sequence ID" value="KAG9222179.1"/>
    <property type="molecule type" value="Genomic_DNA"/>
</dbReference>
<sequence length="103" mass="11348">MVWVSNQSGTCLNVSISSAHTSGGNPGFFLVEHELENWAVNHWHRAAAPSETAVVHLRNTTATITGVKGNDLLVIYGNTWLKVPDVLVSYEFKVVWLSVRVES</sequence>
<dbReference type="Proteomes" id="UP000824881">
    <property type="component" value="Unassembled WGS sequence"/>
</dbReference>
<evidence type="ECO:0000313" key="1">
    <source>
        <dbReference type="EMBL" id="KAG9222179.1"/>
    </source>
</evidence>
<accession>A0ACB7IVE7</accession>
<gene>
    <name evidence="1" type="ORF">CCMSSC00406_0009008</name>
</gene>
<name>A0ACB7IVE7_PLECO</name>
<proteinExistence type="predicted"/>
<organism evidence="1 2">
    <name type="scientific">Pleurotus cornucopiae</name>
    <name type="common">Cornucopia mushroom</name>
    <dbReference type="NCBI Taxonomy" id="5321"/>
    <lineage>
        <taxon>Eukaryota</taxon>
        <taxon>Fungi</taxon>
        <taxon>Dikarya</taxon>
        <taxon>Basidiomycota</taxon>
        <taxon>Agaricomycotina</taxon>
        <taxon>Agaricomycetes</taxon>
        <taxon>Agaricomycetidae</taxon>
        <taxon>Agaricales</taxon>
        <taxon>Pleurotineae</taxon>
        <taxon>Pleurotaceae</taxon>
        <taxon>Pleurotus</taxon>
    </lineage>
</organism>